<dbReference type="AlphaFoldDB" id="A0A383UIY3"/>
<sequence length="107" mass="12116">MKNLSFVSLALFLSHLMPVLAVKDITCGDVVIPAKKIRKEIKNKYYSLPIQYDHHYSATGERDRVSFDFVPPAKAGSSKLSVDIGYDMRLEITSMTVTRDNQVIDCY</sequence>
<gene>
    <name evidence="2" type="ORF">BLGHR1_10524</name>
</gene>
<dbReference type="Proteomes" id="UP000275772">
    <property type="component" value="Unassembled WGS sequence"/>
</dbReference>
<reference evidence="2 3" key="1">
    <citation type="submission" date="2017-11" db="EMBL/GenBank/DDBJ databases">
        <authorList>
            <person name="Kracher B."/>
        </authorList>
    </citation>
    <scope>NUCLEOTIDE SEQUENCE [LARGE SCALE GENOMIC DNA]</scope>
    <source>
        <strain evidence="2 3">RACE1</strain>
    </source>
</reference>
<evidence type="ECO:0000313" key="3">
    <source>
        <dbReference type="Proteomes" id="UP000275772"/>
    </source>
</evidence>
<proteinExistence type="predicted"/>
<accession>A0A383UIY3</accession>
<organism evidence="2 3">
    <name type="scientific">Blumeria hordei</name>
    <name type="common">Barley powdery mildew</name>
    <name type="synonym">Blumeria graminis f. sp. hordei</name>
    <dbReference type="NCBI Taxonomy" id="2867405"/>
    <lineage>
        <taxon>Eukaryota</taxon>
        <taxon>Fungi</taxon>
        <taxon>Dikarya</taxon>
        <taxon>Ascomycota</taxon>
        <taxon>Pezizomycotina</taxon>
        <taxon>Leotiomycetes</taxon>
        <taxon>Erysiphales</taxon>
        <taxon>Erysiphaceae</taxon>
        <taxon>Blumeria</taxon>
    </lineage>
</organism>
<feature type="chain" id="PRO_5016740013" evidence="1">
    <location>
        <begin position="22"/>
        <end position="107"/>
    </location>
</feature>
<dbReference type="EMBL" id="UNSH01000003">
    <property type="protein sequence ID" value="SZE99806.1"/>
    <property type="molecule type" value="Genomic_DNA"/>
</dbReference>
<name>A0A383UIY3_BLUHO</name>
<dbReference type="VEuPathDB" id="FungiDB:BLGHR1_10524"/>
<protein>
    <submittedName>
        <fullName evidence="2">Uncharacterized protein</fullName>
    </submittedName>
</protein>
<keyword evidence="1" id="KW-0732">Signal</keyword>
<evidence type="ECO:0000313" key="2">
    <source>
        <dbReference type="EMBL" id="SZE99806.1"/>
    </source>
</evidence>
<feature type="signal peptide" evidence="1">
    <location>
        <begin position="1"/>
        <end position="21"/>
    </location>
</feature>
<evidence type="ECO:0000256" key="1">
    <source>
        <dbReference type="SAM" id="SignalP"/>
    </source>
</evidence>